<dbReference type="Gene3D" id="1.10.287.950">
    <property type="entry name" value="Methyl-accepting chemotaxis protein"/>
    <property type="match status" value="1"/>
</dbReference>
<dbReference type="PROSITE" id="PS50885">
    <property type="entry name" value="HAMP"/>
    <property type="match status" value="1"/>
</dbReference>
<comment type="caution">
    <text evidence="7">The sequence shown here is derived from an EMBL/GenBank/DDBJ whole genome shotgun (WGS) entry which is preliminary data.</text>
</comment>
<evidence type="ECO:0000259" key="6">
    <source>
        <dbReference type="PROSITE" id="PS50885"/>
    </source>
</evidence>
<dbReference type="Pfam" id="PF12729">
    <property type="entry name" value="4HB_MCP_1"/>
    <property type="match status" value="1"/>
</dbReference>
<dbReference type="InterPro" id="IPR024478">
    <property type="entry name" value="HlyB_4HB_MCP"/>
</dbReference>
<feature type="transmembrane region" description="Helical" evidence="4">
    <location>
        <begin position="219"/>
        <end position="240"/>
    </location>
</feature>
<dbReference type="Pfam" id="PF00672">
    <property type="entry name" value="HAMP"/>
    <property type="match status" value="1"/>
</dbReference>
<dbReference type="PRINTS" id="PR00260">
    <property type="entry name" value="CHEMTRNSDUCR"/>
</dbReference>
<dbReference type="SMART" id="SM00304">
    <property type="entry name" value="HAMP"/>
    <property type="match status" value="1"/>
</dbReference>
<keyword evidence="4" id="KW-0812">Transmembrane</keyword>
<dbReference type="InterPro" id="IPR003660">
    <property type="entry name" value="HAMP_dom"/>
</dbReference>
<gene>
    <name evidence="7" type="ORF">EBB06_07695</name>
</gene>
<protein>
    <submittedName>
        <fullName evidence="7">Methyl-accepting chemotaxis protein</fullName>
    </submittedName>
</protein>
<dbReference type="SUPFAM" id="SSF58104">
    <property type="entry name" value="Methyl-accepting chemotaxis protein (MCP) signaling domain"/>
    <property type="match status" value="1"/>
</dbReference>
<evidence type="ECO:0000313" key="8">
    <source>
        <dbReference type="Proteomes" id="UP000290682"/>
    </source>
</evidence>
<keyword evidence="8" id="KW-1185">Reference proteome</keyword>
<dbReference type="CDD" id="cd06225">
    <property type="entry name" value="HAMP"/>
    <property type="match status" value="1"/>
</dbReference>
<feature type="transmembrane region" description="Helical" evidence="4">
    <location>
        <begin position="31"/>
        <end position="52"/>
    </location>
</feature>
<evidence type="ECO:0000256" key="3">
    <source>
        <dbReference type="PROSITE-ProRule" id="PRU00284"/>
    </source>
</evidence>
<organism evidence="7 8">
    <name type="scientific">Crenobacter cavernae</name>
    <dbReference type="NCBI Taxonomy" id="2290923"/>
    <lineage>
        <taxon>Bacteria</taxon>
        <taxon>Pseudomonadati</taxon>
        <taxon>Pseudomonadota</taxon>
        <taxon>Betaproteobacteria</taxon>
        <taxon>Neisseriales</taxon>
        <taxon>Neisseriaceae</taxon>
        <taxon>Crenobacter</taxon>
    </lineage>
</organism>
<dbReference type="PANTHER" id="PTHR32089:SF112">
    <property type="entry name" value="LYSOZYME-LIKE PROTEIN-RELATED"/>
    <property type="match status" value="1"/>
</dbReference>
<keyword evidence="4" id="KW-0472">Membrane</keyword>
<dbReference type="CDD" id="cd11386">
    <property type="entry name" value="MCP_signal"/>
    <property type="match status" value="1"/>
</dbReference>
<keyword evidence="4" id="KW-1133">Transmembrane helix</keyword>
<evidence type="ECO:0000313" key="7">
    <source>
        <dbReference type="EMBL" id="RXZ44038.1"/>
    </source>
</evidence>
<evidence type="ECO:0000256" key="4">
    <source>
        <dbReference type="SAM" id="Phobius"/>
    </source>
</evidence>
<evidence type="ECO:0000259" key="5">
    <source>
        <dbReference type="PROSITE" id="PS50111"/>
    </source>
</evidence>
<keyword evidence="1 3" id="KW-0807">Transducer</keyword>
<evidence type="ECO:0000256" key="1">
    <source>
        <dbReference type="ARBA" id="ARBA00023224"/>
    </source>
</evidence>
<reference evidence="7 8" key="1">
    <citation type="submission" date="2018-10" db="EMBL/GenBank/DDBJ databases">
        <title>Draft genome of Fastidiocella sp. strain 375T, a bacterium isolated from a karstic cave dripping water.</title>
        <authorList>
            <person name="Coelho C."/>
            <person name="Verissimo A."/>
            <person name="Tiago I."/>
        </authorList>
    </citation>
    <scope>NUCLEOTIDE SEQUENCE [LARGE SCALE GENOMIC DNA]</scope>
    <source>
        <strain evidence="7 8">CAVE-375</strain>
    </source>
</reference>
<comment type="similarity">
    <text evidence="2">Belongs to the methyl-accepting chemotaxis (MCP) protein family.</text>
</comment>
<proteinExistence type="inferred from homology"/>
<name>A0ABY0FD12_9NEIS</name>
<dbReference type="InterPro" id="IPR004089">
    <property type="entry name" value="MCPsignal_dom"/>
</dbReference>
<dbReference type="EMBL" id="REGR01000005">
    <property type="protein sequence ID" value="RXZ44038.1"/>
    <property type="molecule type" value="Genomic_DNA"/>
</dbReference>
<evidence type="ECO:0000256" key="2">
    <source>
        <dbReference type="ARBA" id="ARBA00029447"/>
    </source>
</evidence>
<feature type="domain" description="Methyl-accepting transducer" evidence="5">
    <location>
        <begin position="296"/>
        <end position="532"/>
    </location>
</feature>
<dbReference type="PROSITE" id="PS50111">
    <property type="entry name" value="CHEMOTAXIS_TRANSDUC_2"/>
    <property type="match status" value="1"/>
</dbReference>
<dbReference type="Pfam" id="PF00015">
    <property type="entry name" value="MCPsignal"/>
    <property type="match status" value="1"/>
</dbReference>
<dbReference type="Proteomes" id="UP000290682">
    <property type="component" value="Unassembled WGS sequence"/>
</dbReference>
<dbReference type="SMART" id="SM00283">
    <property type="entry name" value="MA"/>
    <property type="match status" value="1"/>
</dbReference>
<accession>A0ABY0FD12</accession>
<sequence>MSRYLLKEDIKPRGPPHSKPSQRITMRNLSIASRIVAGFVLLLAILAASGLVNHLQLQRIETKVEEVVERDLAFYRDVQEARYHVGNLRRFEKDALINIGDAEKRADYFRRWQETVAKSRDSLAAAANHPIDDDSTARVKELDALVGAYEQGFAGVYRRIEAGELADTTSANQALSAHKDSVRSMETKLSELGEAASQAVGKLHGQIDATTASARELQLLLVGLAVLAGATFALAIVASIRKPLQEITAASESLAETRDLDAALPDFGRNEIGRLAAAFASLIATMRELIRESHQHADRLVDGAEQLSGISRRVSADSARQTEATQASAAAVEEMTVSLQVMAQGAAGVEEQARAASDEANEGGRLAERTAEEIRQIASGITDASTLIERLNQRSGEIGNIVQVIRDIAEQTNLLALNAAIEAARAGETGRGFAVVADEVRKLAERTSRATSEISSRIAAVQGDTHAAVDSMQAAGKRIEAGVAGAGRVAASLTTIHALCAQSLDKAAEMARAVQEQGQASQDIAQNVERIAHMNDNTHQAVETANELAGGLTALSGELSAGLNRFKV</sequence>
<dbReference type="PANTHER" id="PTHR32089">
    <property type="entry name" value="METHYL-ACCEPTING CHEMOTAXIS PROTEIN MCPB"/>
    <property type="match status" value="1"/>
</dbReference>
<feature type="domain" description="HAMP" evidence="6">
    <location>
        <begin position="238"/>
        <end position="291"/>
    </location>
</feature>
<dbReference type="InterPro" id="IPR004090">
    <property type="entry name" value="Chemotax_Me-accpt_rcpt"/>
</dbReference>